<accession>A0A368KQC3</accession>
<gene>
    <name evidence="2" type="ORF">DTL42_13610</name>
</gene>
<feature type="signal peptide" evidence="1">
    <location>
        <begin position="1"/>
        <end position="26"/>
    </location>
</feature>
<dbReference type="Pfam" id="PF12974">
    <property type="entry name" value="Phosphonate-bd"/>
    <property type="match status" value="1"/>
</dbReference>
<evidence type="ECO:0008006" key="4">
    <source>
        <dbReference type="Google" id="ProtNLM"/>
    </source>
</evidence>
<dbReference type="EMBL" id="QPEX01000027">
    <property type="protein sequence ID" value="RCS48237.1"/>
    <property type="molecule type" value="Genomic_DNA"/>
</dbReference>
<dbReference type="OrthoDB" id="264530at2"/>
<reference evidence="2 3" key="1">
    <citation type="submission" date="2018-07" db="EMBL/GenBank/DDBJ databases">
        <title>Comparative genomes isolates from brazilian mangrove.</title>
        <authorList>
            <person name="De Araujo J.E."/>
            <person name="Taketani R.G."/>
            <person name="Silva M.C.P."/>
            <person name="Lourenco M.V."/>
            <person name="Oliveira V.M."/>
            <person name="Andreote F.D."/>
        </authorList>
    </citation>
    <scope>NUCLEOTIDE SEQUENCE [LARGE SCALE GENOMIC DNA]</scope>
    <source>
        <strain evidence="2 3">HEX PRIS-MGV</strain>
    </source>
</reference>
<organism evidence="2 3">
    <name type="scientific">Bremerella cremea</name>
    <dbReference type="NCBI Taxonomy" id="1031537"/>
    <lineage>
        <taxon>Bacteria</taxon>
        <taxon>Pseudomonadati</taxon>
        <taxon>Planctomycetota</taxon>
        <taxon>Planctomycetia</taxon>
        <taxon>Pirellulales</taxon>
        <taxon>Pirellulaceae</taxon>
        <taxon>Bremerella</taxon>
    </lineage>
</organism>
<keyword evidence="1" id="KW-0732">Signal</keyword>
<dbReference type="Proteomes" id="UP000253562">
    <property type="component" value="Unassembled WGS sequence"/>
</dbReference>
<dbReference type="Gene3D" id="3.40.190.10">
    <property type="entry name" value="Periplasmic binding protein-like II"/>
    <property type="match status" value="2"/>
</dbReference>
<feature type="chain" id="PRO_5016703428" description="ABC transporter substrate-binding protein" evidence="1">
    <location>
        <begin position="27"/>
        <end position="287"/>
    </location>
</feature>
<evidence type="ECO:0000256" key="1">
    <source>
        <dbReference type="SAM" id="SignalP"/>
    </source>
</evidence>
<name>A0A368KQC3_9BACT</name>
<protein>
    <recommendedName>
        <fullName evidence="4">ABC transporter substrate-binding protein</fullName>
    </recommendedName>
</protein>
<dbReference type="AlphaFoldDB" id="A0A368KQC3"/>
<evidence type="ECO:0000313" key="3">
    <source>
        <dbReference type="Proteomes" id="UP000253562"/>
    </source>
</evidence>
<proteinExistence type="predicted"/>
<comment type="caution">
    <text evidence="2">The sequence shown here is derived from an EMBL/GenBank/DDBJ whole genome shotgun (WGS) entry which is preliminary data.</text>
</comment>
<dbReference type="RefSeq" id="WP_114369285.1">
    <property type="nucleotide sequence ID" value="NZ_QPEX01000027.1"/>
</dbReference>
<sequence length="287" mass="30998">MQIFFRRVTFCAALLLLNGLAGIVSAEEKPLTLVVMDPLAAPLSCPCVEGYAQRKYEHLEAFLEKQLGRSVHLLFSESLQTLKEEDLAGGTVDLIIGKDSVARYDAKLKKMTVTPLGRLTDKEGGTMQFGMIVVPQDDAAQSPADLKGYQIYFGAIDAQEKHEAAIDLLTKAGIELPKKLEISQACSDGACKILELEGPTKGAAVISSYAAPLLEGCGTIKKGDLRVIGKTKEVPFITAFATNHVSSADQQKVRDALMMVATEPELCAQLETLVGFLPVEEAEVKKK</sequence>
<evidence type="ECO:0000313" key="2">
    <source>
        <dbReference type="EMBL" id="RCS48237.1"/>
    </source>
</evidence>